<feature type="region of interest" description="Disordered" evidence="1">
    <location>
        <begin position="36"/>
        <end position="139"/>
    </location>
</feature>
<protein>
    <submittedName>
        <fullName evidence="2">Uncharacterized protein</fullName>
    </submittedName>
</protein>
<evidence type="ECO:0000313" key="3">
    <source>
        <dbReference type="Proteomes" id="UP001497522"/>
    </source>
</evidence>
<gene>
    <name evidence="2" type="ORF">CSSPJE1EN2_LOCUS13878</name>
</gene>
<feature type="compositionally biased region" description="Basic and acidic residues" evidence="1">
    <location>
        <begin position="36"/>
        <end position="49"/>
    </location>
</feature>
<sequence length="139" mass="15331">MAMMDLCSDSGEQSESIMNECRLVADKIREAGRCDRQELGKPEKGKRIFNEAPTHLISSCEGTPPSRNRPALPEQDPDHHSLEESTCPPGGARPGERNSADRTSTLLVAPEDQTKQLKRRGEGRSSQTRNDGRKDNSNS</sequence>
<reference evidence="2 3" key="1">
    <citation type="submission" date="2024-03" db="EMBL/GenBank/DDBJ databases">
        <authorList>
            <consortium name="ELIXIR-Norway"/>
            <consortium name="Elixir Norway"/>
        </authorList>
    </citation>
    <scope>NUCLEOTIDE SEQUENCE [LARGE SCALE GENOMIC DNA]</scope>
</reference>
<accession>A0ABP1B7U3</accession>
<evidence type="ECO:0000256" key="1">
    <source>
        <dbReference type="SAM" id="MobiDB-lite"/>
    </source>
</evidence>
<proteinExistence type="predicted"/>
<feature type="compositionally biased region" description="Basic and acidic residues" evidence="1">
    <location>
        <begin position="112"/>
        <end position="123"/>
    </location>
</feature>
<keyword evidence="3" id="KW-1185">Reference proteome</keyword>
<name>A0ABP1B7U3_9BRYO</name>
<evidence type="ECO:0000313" key="2">
    <source>
        <dbReference type="EMBL" id="CAK9871210.1"/>
    </source>
</evidence>
<feature type="compositionally biased region" description="Basic and acidic residues" evidence="1">
    <location>
        <begin position="130"/>
        <end position="139"/>
    </location>
</feature>
<organism evidence="2 3">
    <name type="scientific">Sphagnum jensenii</name>
    <dbReference type="NCBI Taxonomy" id="128206"/>
    <lineage>
        <taxon>Eukaryota</taxon>
        <taxon>Viridiplantae</taxon>
        <taxon>Streptophyta</taxon>
        <taxon>Embryophyta</taxon>
        <taxon>Bryophyta</taxon>
        <taxon>Sphagnophytina</taxon>
        <taxon>Sphagnopsida</taxon>
        <taxon>Sphagnales</taxon>
        <taxon>Sphagnaceae</taxon>
        <taxon>Sphagnum</taxon>
    </lineage>
</organism>
<dbReference type="EMBL" id="OZ023703">
    <property type="protein sequence ID" value="CAK9871210.1"/>
    <property type="molecule type" value="Genomic_DNA"/>
</dbReference>
<dbReference type="Proteomes" id="UP001497522">
    <property type="component" value="Chromosome 2"/>
</dbReference>